<dbReference type="GO" id="GO:0008652">
    <property type="term" value="P:amino acid biosynthetic process"/>
    <property type="evidence" value="ECO:0007669"/>
    <property type="project" value="UniProtKB-KW"/>
</dbReference>
<keyword evidence="6" id="KW-1185">Reference proteome</keyword>
<dbReference type="GO" id="GO:0003856">
    <property type="term" value="F:3-dehydroquinate synthase activity"/>
    <property type="evidence" value="ECO:0007669"/>
    <property type="project" value="InterPro"/>
</dbReference>
<evidence type="ECO:0000256" key="1">
    <source>
        <dbReference type="ARBA" id="ARBA00022605"/>
    </source>
</evidence>
<gene>
    <name evidence="5" type="ORF">SAMN02745136_01493</name>
</gene>
<dbReference type="STRING" id="1121322.SAMN02745136_01493"/>
<evidence type="ECO:0000256" key="2">
    <source>
        <dbReference type="ARBA" id="ARBA00023141"/>
    </source>
</evidence>
<organism evidence="5 6">
    <name type="scientific">Anaerocolumna jejuensis DSM 15929</name>
    <dbReference type="NCBI Taxonomy" id="1121322"/>
    <lineage>
        <taxon>Bacteria</taxon>
        <taxon>Bacillati</taxon>
        <taxon>Bacillota</taxon>
        <taxon>Clostridia</taxon>
        <taxon>Lachnospirales</taxon>
        <taxon>Lachnospiraceae</taxon>
        <taxon>Anaerocolumna</taxon>
    </lineage>
</organism>
<dbReference type="RefSeq" id="WP_073274376.1">
    <property type="nucleotide sequence ID" value="NZ_FRAC01000008.1"/>
</dbReference>
<dbReference type="EMBL" id="FRAC01000008">
    <property type="protein sequence ID" value="SHK00170.1"/>
    <property type="molecule type" value="Genomic_DNA"/>
</dbReference>
<feature type="domain" description="3-dehydroquinate synthase N-terminal" evidence="3">
    <location>
        <begin position="3"/>
        <end position="177"/>
    </location>
</feature>
<keyword evidence="1" id="KW-0028">Amino-acid biosynthesis</keyword>
<reference evidence="5 6" key="1">
    <citation type="submission" date="2016-11" db="EMBL/GenBank/DDBJ databases">
        <authorList>
            <person name="Jaros S."/>
            <person name="Januszkiewicz K."/>
            <person name="Wedrychowicz H."/>
        </authorList>
    </citation>
    <scope>NUCLEOTIDE SEQUENCE [LARGE SCALE GENOMIC DNA]</scope>
    <source>
        <strain evidence="5 6">DSM 15929</strain>
    </source>
</reference>
<dbReference type="InterPro" id="IPR030960">
    <property type="entry name" value="DHQS/DOIS_N"/>
</dbReference>
<dbReference type="PANTHER" id="PTHR33563:SF1">
    <property type="entry name" value="3-DEHYDROQUINATE SYNTHASE"/>
    <property type="match status" value="1"/>
</dbReference>
<dbReference type="OrthoDB" id="2043123at2"/>
<evidence type="ECO:0000313" key="6">
    <source>
        <dbReference type="Proteomes" id="UP000184386"/>
    </source>
</evidence>
<feature type="domain" description="3-dehydroquinate synthase C-terminal" evidence="4">
    <location>
        <begin position="192"/>
        <end position="365"/>
    </location>
</feature>
<dbReference type="InterPro" id="IPR002812">
    <property type="entry name" value="DHQS"/>
</dbReference>
<proteinExistence type="predicted"/>
<protein>
    <submittedName>
        <fullName evidence="5">3-dehydroquinate synthase II</fullName>
    </submittedName>
</protein>
<dbReference type="Proteomes" id="UP000184386">
    <property type="component" value="Unassembled WGS sequence"/>
</dbReference>
<name>A0A1M6NWZ4_9FIRM</name>
<evidence type="ECO:0000259" key="4">
    <source>
        <dbReference type="Pfam" id="PF26558"/>
    </source>
</evidence>
<dbReference type="GO" id="GO:0009073">
    <property type="term" value="P:aromatic amino acid family biosynthetic process"/>
    <property type="evidence" value="ECO:0007669"/>
    <property type="project" value="UniProtKB-KW"/>
</dbReference>
<keyword evidence="2" id="KW-0057">Aromatic amino acid biosynthesis</keyword>
<sequence length="365" mass="40797">MKKLLWFDGRKLSPEDGTVLPLVSNSGIENILVEAKNRNAYKMKQNMHYIVQVEQQEDMDFVAEGDVVLSGSEELLEEAKRRGNKTAIYVLVNDRPGLDYAYEEGGNYDYAVIKFDCVTNIPLELLIATFQNERTILLKEVQKAQDGKIAFDVMEAGADGVLLSTTDIREILELDAYVESMEHTKLKLVPGKVKAVEHIGMGYRACIDTTSMLKKNEGMLIGSFSRGGVLLSSEMHELPYMNLRPFRVNAGAVHSYVWTPGGNTEYLTDLKSGSKVLAVDHEGNAREVSVGRIKIEARPLLKITVEAEGQLFNVIVQDDWHIRVLGMKGEPYNASILTENTELATYVCEPGRHVGIKIEEDIIEK</sequence>
<accession>A0A1M6NWZ4</accession>
<evidence type="ECO:0000313" key="5">
    <source>
        <dbReference type="EMBL" id="SHK00170.1"/>
    </source>
</evidence>
<dbReference type="Pfam" id="PF26558">
    <property type="entry name" value="DHQS_2nd"/>
    <property type="match status" value="1"/>
</dbReference>
<dbReference type="AlphaFoldDB" id="A0A1M6NWZ4"/>
<dbReference type="PANTHER" id="PTHR33563">
    <property type="match status" value="1"/>
</dbReference>
<dbReference type="Pfam" id="PF01959">
    <property type="entry name" value="DHQS"/>
    <property type="match status" value="1"/>
</dbReference>
<dbReference type="GO" id="GO:0016491">
    <property type="term" value="F:oxidoreductase activity"/>
    <property type="evidence" value="ECO:0007669"/>
    <property type="project" value="InterPro"/>
</dbReference>
<evidence type="ECO:0000259" key="3">
    <source>
        <dbReference type="Pfam" id="PF01959"/>
    </source>
</evidence>
<dbReference type="InterPro" id="IPR056179">
    <property type="entry name" value="DHQS_C"/>
</dbReference>